<sequence>MAKLFPILAFSGLSVAGFGGWYSFSGLRPKNLKQYLEWQGFELAFNKGDNIWKSILNEYRDIVARRTGKDSPQEKDIQDWCSEHLLQKDYETFKDDASKLCVNNPRTVRAKIVQQSGDIKSLIEGSSDNKDKDYKVAYIFRKHISGFTKLIGFTPPSEKEGEEVIENIVGGGEALKKWCLKSLESKPDDSLISNVKTLCSPKGFKTILELIKKLGQEGLLLTDDSNTAQLIMKYNQIKDKSSWVQESKSSNESNYFDLKKWCEEHKEKNFYEEGVFSNVYPKFRFRCLKS</sequence>
<dbReference type="HOGENOM" id="CLU_087907_0_0_14"/>
<name>H6N7Q5_MYCHN</name>
<organism evidence="1 2">
    <name type="scientific">Mycoplasma haemocanis (strain Illinois)</name>
    <dbReference type="NCBI Taxonomy" id="1111676"/>
    <lineage>
        <taxon>Bacteria</taxon>
        <taxon>Bacillati</taxon>
        <taxon>Mycoplasmatota</taxon>
        <taxon>Mollicutes</taxon>
        <taxon>Mycoplasmataceae</taxon>
        <taxon>Mycoplasma</taxon>
    </lineage>
</organism>
<accession>H6N7Q5</accession>
<reference evidence="1 2" key="1">
    <citation type="journal article" date="2012" name="J. Bacteriol.">
        <title>Complete genome sequence of Mycoplasma haemocanis strain Illinois.</title>
        <authorList>
            <person name="do Nascimento N.C."/>
            <person name="Guimaraes A.M."/>
            <person name="Santos A.P."/>
            <person name="Sanmiguel P.J."/>
            <person name="Messick J.B."/>
        </authorList>
    </citation>
    <scope>NUCLEOTIDE SEQUENCE [LARGE SCALE GENOMIC DNA]</scope>
    <source>
        <strain evidence="1 2">Illinois</strain>
    </source>
</reference>
<gene>
    <name evidence="1" type="ordered locus">MHC_04105</name>
</gene>
<dbReference type="OrthoDB" id="401554at2"/>
<dbReference type="KEGG" id="mhe:MHC_04105"/>
<evidence type="ECO:0000313" key="1">
    <source>
        <dbReference type="EMBL" id="AEW45677.1"/>
    </source>
</evidence>
<dbReference type="EMBL" id="CP003199">
    <property type="protein sequence ID" value="AEW45677.1"/>
    <property type="molecule type" value="Genomic_DNA"/>
</dbReference>
<keyword evidence="2" id="KW-1185">Reference proteome</keyword>
<proteinExistence type="predicted"/>
<dbReference type="AlphaFoldDB" id="H6N7Q5"/>
<protein>
    <submittedName>
        <fullName evidence="1">Uncharacterized protein</fullName>
    </submittedName>
</protein>
<dbReference type="Proteomes" id="UP000009135">
    <property type="component" value="Chromosome"/>
</dbReference>
<dbReference type="STRING" id="1111676.MHC_04105"/>
<evidence type="ECO:0000313" key="2">
    <source>
        <dbReference type="Proteomes" id="UP000009135"/>
    </source>
</evidence>